<feature type="transmembrane region" description="Helical" evidence="1">
    <location>
        <begin position="43"/>
        <end position="60"/>
    </location>
</feature>
<feature type="transmembrane region" description="Helical" evidence="1">
    <location>
        <begin position="97"/>
        <end position="118"/>
    </location>
</feature>
<organism evidence="2 3">
    <name type="scientific">Priestia megaterium</name>
    <name type="common">Bacillus megaterium</name>
    <dbReference type="NCBI Taxonomy" id="1404"/>
    <lineage>
        <taxon>Bacteria</taxon>
        <taxon>Bacillati</taxon>
        <taxon>Bacillota</taxon>
        <taxon>Bacilli</taxon>
        <taxon>Bacillales</taxon>
        <taxon>Bacillaceae</taxon>
        <taxon>Priestia</taxon>
    </lineage>
</organism>
<reference evidence="2 3" key="1">
    <citation type="submission" date="2017-07" db="EMBL/GenBank/DDBJ databases">
        <title>Isolation and development of strain Bacillus megaterium SR7 for enhanced growth and metabolite production under supercritical carbon dioxide.</title>
        <authorList>
            <person name="Freedman A.J.E."/>
            <person name="Peet K.C."/>
            <person name="Boock J.T."/>
            <person name="Penn K."/>
            <person name="Prather K.L.J."/>
            <person name="Thompson J.R."/>
        </authorList>
    </citation>
    <scope>NUCLEOTIDE SEQUENCE [LARGE SCALE GENOMIC DNA]</scope>
    <source>
        <strain evidence="2 3">SR7</strain>
    </source>
</reference>
<keyword evidence="1" id="KW-0812">Transmembrane</keyword>
<proteinExistence type="predicted"/>
<dbReference type="AlphaFoldDB" id="A0AA86IFC5"/>
<evidence type="ECO:0008006" key="4">
    <source>
        <dbReference type="Google" id="ProtNLM"/>
    </source>
</evidence>
<protein>
    <recommendedName>
        <fullName evidence="4">DUF3267 domain-containing protein</fullName>
    </recommendedName>
</protein>
<evidence type="ECO:0000313" key="3">
    <source>
        <dbReference type="Proteomes" id="UP000253834"/>
    </source>
</evidence>
<feature type="transmembrane region" description="Helical" evidence="1">
    <location>
        <begin position="125"/>
        <end position="149"/>
    </location>
</feature>
<dbReference type="RefSeq" id="WP_114897432.1">
    <property type="nucleotide sequence ID" value="NZ_CP022674.1"/>
</dbReference>
<keyword evidence="1" id="KW-0472">Membrane</keyword>
<accession>A0AA86IFC5</accession>
<keyword evidence="1" id="KW-1133">Transmembrane helix</keyword>
<sequence length="164" mass="19273">MNFSEWTPFIQNTWYRKHYMKFVYLLQIIILLIPYFFGADFTHTNLFYLIIIGIVVFVIHERLHVLVIHQKGDISLTFSGIFFWLSTNAVLSKTRYWIFMSLPFLVLSVVPAITSFYVSGNIKSILLFVCWINAFISGSDIYNSFLIAIKPKNSVFCRGYYHVK</sequence>
<dbReference type="Proteomes" id="UP000253834">
    <property type="component" value="Chromosome"/>
</dbReference>
<dbReference type="Pfam" id="PF11667">
    <property type="entry name" value="DUF3267"/>
    <property type="match status" value="1"/>
</dbReference>
<evidence type="ECO:0000256" key="1">
    <source>
        <dbReference type="SAM" id="Phobius"/>
    </source>
</evidence>
<gene>
    <name evidence="2" type="ORF">CIB87_17380</name>
</gene>
<dbReference type="InterPro" id="IPR021683">
    <property type="entry name" value="DUF3267"/>
</dbReference>
<feature type="transmembrane region" description="Helical" evidence="1">
    <location>
        <begin position="21"/>
        <end position="37"/>
    </location>
</feature>
<evidence type="ECO:0000313" key="2">
    <source>
        <dbReference type="EMBL" id="AXI32796.1"/>
    </source>
</evidence>
<dbReference type="EMBL" id="CP022674">
    <property type="protein sequence ID" value="AXI32796.1"/>
    <property type="molecule type" value="Genomic_DNA"/>
</dbReference>
<name>A0AA86IFC5_PRIMG</name>